<dbReference type="InterPro" id="IPR047647">
    <property type="entry name" value="ISAs1_transpos"/>
</dbReference>
<feature type="region of interest" description="Disordered" evidence="1">
    <location>
        <begin position="1"/>
        <end position="23"/>
    </location>
</feature>
<dbReference type="EMBL" id="CP001287">
    <property type="protein sequence ID" value="ACK67896.1"/>
    <property type="molecule type" value="Genomic_DNA"/>
</dbReference>
<feature type="domain" description="Transposase IS4-like" evidence="2">
    <location>
        <begin position="31"/>
        <end position="222"/>
    </location>
</feature>
<evidence type="ECO:0000256" key="1">
    <source>
        <dbReference type="SAM" id="MobiDB-lite"/>
    </source>
</evidence>
<dbReference type="AlphaFoldDB" id="B7K570"/>
<dbReference type="KEGG" id="cyp:PCC8801_3953"/>
<evidence type="ECO:0000313" key="4">
    <source>
        <dbReference type="Proteomes" id="UP000008204"/>
    </source>
</evidence>
<dbReference type="GO" id="GO:0004803">
    <property type="term" value="F:transposase activity"/>
    <property type="evidence" value="ECO:0007669"/>
    <property type="project" value="InterPro"/>
</dbReference>
<dbReference type="Pfam" id="PF01609">
    <property type="entry name" value="DDE_Tnp_1"/>
    <property type="match status" value="1"/>
</dbReference>
<dbReference type="GO" id="GO:0003677">
    <property type="term" value="F:DNA binding"/>
    <property type="evidence" value="ECO:0007669"/>
    <property type="project" value="InterPro"/>
</dbReference>
<dbReference type="eggNOG" id="COG5433">
    <property type="taxonomic scope" value="Bacteria"/>
</dbReference>
<dbReference type="GO" id="GO:0006313">
    <property type="term" value="P:DNA transposition"/>
    <property type="evidence" value="ECO:0007669"/>
    <property type="project" value="InterPro"/>
</dbReference>
<dbReference type="PANTHER" id="PTHR30298">
    <property type="entry name" value="H REPEAT-ASSOCIATED PREDICTED TRANSPOSASE"/>
    <property type="match status" value="1"/>
</dbReference>
<organism evidence="3 4">
    <name type="scientific">Rippkaea orientalis (strain PCC 8801 / RF-1)</name>
    <name type="common">Cyanothece sp. (strain PCC 8801)</name>
    <dbReference type="NCBI Taxonomy" id="41431"/>
    <lineage>
        <taxon>Bacteria</taxon>
        <taxon>Bacillati</taxon>
        <taxon>Cyanobacteriota</taxon>
        <taxon>Cyanophyceae</taxon>
        <taxon>Oscillatoriophycideae</taxon>
        <taxon>Chroococcales</taxon>
        <taxon>Aphanothecaceae</taxon>
        <taxon>Rippkaea</taxon>
        <taxon>Rippkaea orientalis</taxon>
    </lineage>
</organism>
<reference evidence="4" key="1">
    <citation type="journal article" date="2011" name="MBio">
        <title>Novel metabolic attributes of the genus Cyanothece, comprising a group of unicellular nitrogen-fixing Cyanobacteria.</title>
        <authorList>
            <person name="Bandyopadhyay A."/>
            <person name="Elvitigala T."/>
            <person name="Welsh E."/>
            <person name="Stockel J."/>
            <person name="Liberton M."/>
            <person name="Min H."/>
            <person name="Sherman L.A."/>
            <person name="Pakrasi H.B."/>
        </authorList>
    </citation>
    <scope>NUCLEOTIDE SEQUENCE [LARGE SCALE GENOMIC DNA]</scope>
    <source>
        <strain evidence="4">PCC 8801</strain>
    </source>
</reference>
<name>B7K570_RIPO1</name>
<sequence>MTKGFQRSVKTEEKHKPSQKKSQVLKDSLSQNLVLGQKKVNDKSNEITAIPALIEMLEIESSIITIDAMGCQKEITSLIRKKKGDYIITLKANQKSLRQEIKEWFKIAEAEEFKDREHSYYQEIETGHHRIEKREVIAVSVSSLPCLHNQDLWTELKTVVMVKSERRLWNKTTTEVRFYISSVEKNSQKIATAIRSHWEIENSLHWTLDVTFSEDKSRIRTR</sequence>
<evidence type="ECO:0000313" key="3">
    <source>
        <dbReference type="EMBL" id="ACK67896.1"/>
    </source>
</evidence>
<dbReference type="PANTHER" id="PTHR30298:SF0">
    <property type="entry name" value="PROTEIN YBFL-RELATED"/>
    <property type="match status" value="1"/>
</dbReference>
<dbReference type="InterPro" id="IPR051698">
    <property type="entry name" value="Transposase_11-like"/>
</dbReference>
<dbReference type="InterPro" id="IPR002559">
    <property type="entry name" value="Transposase_11"/>
</dbReference>
<dbReference type="HOGENOM" id="CLU_046404_3_1_3"/>
<gene>
    <name evidence="3" type="ordered locus">PCC8801_3953</name>
</gene>
<proteinExistence type="predicted"/>
<keyword evidence="4" id="KW-1185">Reference proteome</keyword>
<dbReference type="RefSeq" id="WP_012597150.1">
    <property type="nucleotide sequence ID" value="NC_011726.1"/>
</dbReference>
<evidence type="ECO:0000259" key="2">
    <source>
        <dbReference type="Pfam" id="PF01609"/>
    </source>
</evidence>
<dbReference type="OrthoDB" id="582614at2"/>
<dbReference type="NCBIfam" id="NF033564">
    <property type="entry name" value="transpos_ISAs1"/>
    <property type="match status" value="1"/>
</dbReference>
<protein>
    <submittedName>
        <fullName evidence="3">Transposase IS4 family protein</fullName>
    </submittedName>
</protein>
<accession>B7K570</accession>
<dbReference type="Proteomes" id="UP000008204">
    <property type="component" value="Chromosome"/>
</dbReference>